<comment type="caution">
    <text evidence="1">The sequence shown here is derived from an EMBL/GenBank/DDBJ whole genome shotgun (WGS) entry which is preliminary data.</text>
</comment>
<dbReference type="Proteomes" id="UP001299970">
    <property type="component" value="Unassembled WGS sequence"/>
</dbReference>
<dbReference type="EMBL" id="JAKXMK010000037">
    <property type="protein sequence ID" value="MCH6170914.1"/>
    <property type="molecule type" value="Genomic_DNA"/>
</dbReference>
<dbReference type="Pfam" id="PF20120">
    <property type="entry name" value="DUF6510"/>
    <property type="match status" value="1"/>
</dbReference>
<accession>A0ABS9TQU4</accession>
<evidence type="ECO:0000313" key="2">
    <source>
        <dbReference type="Proteomes" id="UP001299970"/>
    </source>
</evidence>
<gene>
    <name evidence="1" type="ORF">MMF94_34875</name>
</gene>
<protein>
    <submittedName>
        <fullName evidence="1">DUF6510 family protein</fullName>
    </submittedName>
</protein>
<sequence length="84" mass="8642">MSAYDGNAIAGLMHTAFGQDMTAASGTCAGCGIPSWLGQAPVYRGAGVLLRCPHCDAVMLVIIENGDVLAVDVHGLAELRHTTT</sequence>
<keyword evidence="2" id="KW-1185">Reference proteome</keyword>
<evidence type="ECO:0000313" key="1">
    <source>
        <dbReference type="EMBL" id="MCH6170914.1"/>
    </source>
</evidence>
<dbReference type="RefSeq" id="WP_241041720.1">
    <property type="nucleotide sequence ID" value="NZ_BAAAJF010000017.1"/>
</dbReference>
<proteinExistence type="predicted"/>
<organism evidence="1 2">
    <name type="scientific">Pseudonocardia alaniniphila</name>
    <dbReference type="NCBI Taxonomy" id="75291"/>
    <lineage>
        <taxon>Bacteria</taxon>
        <taxon>Bacillati</taxon>
        <taxon>Actinomycetota</taxon>
        <taxon>Actinomycetes</taxon>
        <taxon>Pseudonocardiales</taxon>
        <taxon>Pseudonocardiaceae</taxon>
        <taxon>Pseudonocardia</taxon>
    </lineage>
</organism>
<name>A0ABS9TQU4_9PSEU</name>
<reference evidence="1 2" key="1">
    <citation type="submission" date="2022-03" db="EMBL/GenBank/DDBJ databases">
        <title>Pseudonocardia alaer sp. nov., a novel actinomycete isolated from reed forest soil.</title>
        <authorList>
            <person name="Wang L."/>
        </authorList>
    </citation>
    <scope>NUCLEOTIDE SEQUENCE [LARGE SCALE GENOMIC DNA]</scope>
    <source>
        <strain evidence="1 2">Y-16303</strain>
    </source>
</reference>
<dbReference type="InterPro" id="IPR045423">
    <property type="entry name" value="DUF6510"/>
</dbReference>